<organism evidence="2 3">
    <name type="scientific">Lasius niger</name>
    <name type="common">Black garden ant</name>
    <dbReference type="NCBI Taxonomy" id="67767"/>
    <lineage>
        <taxon>Eukaryota</taxon>
        <taxon>Metazoa</taxon>
        <taxon>Ecdysozoa</taxon>
        <taxon>Arthropoda</taxon>
        <taxon>Hexapoda</taxon>
        <taxon>Insecta</taxon>
        <taxon>Pterygota</taxon>
        <taxon>Neoptera</taxon>
        <taxon>Endopterygota</taxon>
        <taxon>Hymenoptera</taxon>
        <taxon>Apocrita</taxon>
        <taxon>Aculeata</taxon>
        <taxon>Formicoidea</taxon>
        <taxon>Formicidae</taxon>
        <taxon>Formicinae</taxon>
        <taxon>Lasius</taxon>
        <taxon>Lasius</taxon>
    </lineage>
</organism>
<gene>
    <name evidence="2" type="ORF">RF55_12458</name>
</gene>
<name>A0A0J7KD49_LASNI</name>
<keyword evidence="3" id="KW-1185">Reference proteome</keyword>
<sequence length="225" mass="24174">MSLLLCAADPLAEPNASLPDGLPVGPSTPDSDNNDLPSAFSGKEAGYQKAKGTADVKQYGRMQVQPLNVPGKGFTLVCRDTNSNIMAQQKISTKQIDQSWEVYVDPDTNQGGTLINPIQYGMNPPLPKNTNGSTANLPDPNLPSNQVINGPDGQTYRFAFSLKSMPAVFNNSLGLSGSVWCGPMVDPLDTIQKTIKIELDRTTGNLLNPNMVSLPDGWSIQWSQP</sequence>
<comment type="caution">
    <text evidence="2">The sequence shown here is derived from an EMBL/GenBank/DDBJ whole genome shotgun (WGS) entry which is preliminary data.</text>
</comment>
<evidence type="ECO:0000313" key="3">
    <source>
        <dbReference type="Proteomes" id="UP000036403"/>
    </source>
</evidence>
<dbReference type="EMBL" id="LBMM01009482">
    <property type="protein sequence ID" value="KMQ88109.1"/>
    <property type="molecule type" value="Genomic_DNA"/>
</dbReference>
<dbReference type="Proteomes" id="UP000036403">
    <property type="component" value="Unassembled WGS sequence"/>
</dbReference>
<dbReference type="AlphaFoldDB" id="A0A0J7KD49"/>
<evidence type="ECO:0000256" key="1">
    <source>
        <dbReference type="SAM" id="MobiDB-lite"/>
    </source>
</evidence>
<protein>
    <submittedName>
        <fullName evidence="2">Atpase aaa</fullName>
    </submittedName>
</protein>
<proteinExistence type="predicted"/>
<dbReference type="PaxDb" id="67767-A0A0J7KD49"/>
<accession>A0A0J7KD49</accession>
<feature type="region of interest" description="Disordered" evidence="1">
    <location>
        <begin position="13"/>
        <end position="48"/>
    </location>
</feature>
<evidence type="ECO:0000313" key="2">
    <source>
        <dbReference type="EMBL" id="KMQ88109.1"/>
    </source>
</evidence>
<reference evidence="2 3" key="1">
    <citation type="submission" date="2015-04" db="EMBL/GenBank/DDBJ databases">
        <title>Lasius niger genome sequencing.</title>
        <authorList>
            <person name="Konorov E.A."/>
            <person name="Nikitin M.A."/>
            <person name="Kirill M.V."/>
            <person name="Chang P."/>
        </authorList>
    </citation>
    <scope>NUCLEOTIDE SEQUENCE [LARGE SCALE GENOMIC DNA]</scope>
    <source>
        <tissue evidence="2">Whole</tissue>
    </source>
</reference>